<dbReference type="Pfam" id="PF14703">
    <property type="entry name" value="PHM7_cyt"/>
    <property type="match status" value="1"/>
</dbReference>
<dbReference type="PANTHER" id="PTHR13018">
    <property type="entry name" value="PROBABLE MEMBRANE PROTEIN DUF221-RELATED"/>
    <property type="match status" value="1"/>
</dbReference>
<evidence type="ECO:0000256" key="8">
    <source>
        <dbReference type="SAM" id="Phobius"/>
    </source>
</evidence>
<dbReference type="FunCoup" id="A0A2P5IDF3">
    <property type="interactions" value="150"/>
</dbReference>
<evidence type="ECO:0000256" key="7">
    <source>
        <dbReference type="SAM" id="MobiDB-lite"/>
    </source>
</evidence>
<feature type="transmembrane region" description="Helical" evidence="8">
    <location>
        <begin position="513"/>
        <end position="535"/>
    </location>
</feature>
<evidence type="ECO:0000256" key="1">
    <source>
        <dbReference type="ARBA" id="ARBA00004141"/>
    </source>
</evidence>
<feature type="transmembrane region" description="Helical" evidence="8">
    <location>
        <begin position="123"/>
        <end position="142"/>
    </location>
</feature>
<gene>
    <name evidence="13" type="ORF">DHEL01_v201080</name>
</gene>
<evidence type="ECO:0000313" key="14">
    <source>
        <dbReference type="Proteomes" id="UP000094444"/>
    </source>
</evidence>
<dbReference type="Pfam" id="PF02714">
    <property type="entry name" value="RSN1_7TM"/>
    <property type="match status" value="1"/>
</dbReference>
<evidence type="ECO:0000256" key="3">
    <source>
        <dbReference type="ARBA" id="ARBA00022448"/>
    </source>
</evidence>
<comment type="similarity">
    <text evidence="2">Belongs to the CSC1 (TC 1.A.17) family.</text>
</comment>
<dbReference type="Pfam" id="PF13967">
    <property type="entry name" value="RSN1_TM"/>
    <property type="match status" value="1"/>
</dbReference>
<keyword evidence="4 8" id="KW-0812">Transmembrane</keyword>
<evidence type="ECO:0000259" key="9">
    <source>
        <dbReference type="Pfam" id="PF02714"/>
    </source>
</evidence>
<comment type="caution">
    <text evidence="13">The sequence shown here is derived from an EMBL/GenBank/DDBJ whole genome shotgun (WGS) entry which is preliminary data.</text>
</comment>
<dbReference type="EMBL" id="MAVT02000045">
    <property type="protein sequence ID" value="POS80543.1"/>
    <property type="molecule type" value="Genomic_DNA"/>
</dbReference>
<reference evidence="13" key="1">
    <citation type="submission" date="2017-09" db="EMBL/GenBank/DDBJ databases">
        <title>Polyketide synthases of a Diaporthe helianthi virulent isolate.</title>
        <authorList>
            <person name="Baroncelli R."/>
        </authorList>
    </citation>
    <scope>NUCLEOTIDE SEQUENCE [LARGE SCALE GENOMIC DNA]</scope>
    <source>
        <strain evidence="13">7/96</strain>
    </source>
</reference>
<feature type="domain" description="CSC1/OSCA1-like N-terminal transmembrane" evidence="11">
    <location>
        <begin position="43"/>
        <end position="194"/>
    </location>
</feature>
<dbReference type="GO" id="GO:0005886">
    <property type="term" value="C:plasma membrane"/>
    <property type="evidence" value="ECO:0007669"/>
    <property type="project" value="TreeGrafter"/>
</dbReference>
<dbReference type="AlphaFoldDB" id="A0A2P5IDF3"/>
<feature type="transmembrane region" description="Helical" evidence="8">
    <location>
        <begin position="43"/>
        <end position="64"/>
    </location>
</feature>
<dbReference type="InterPro" id="IPR003864">
    <property type="entry name" value="CSC1/OSCA1-like_7TM"/>
</dbReference>
<sequence length="898" mass="100638">MAERGLSLRDLDDTLDKVTTFADKMSNQGEAVEETRPVSLSGMISTLVPVAITAGIYFLIFIILRRSQRRFYAPRSYIGSLRENERTPALPGGYLNWIGHFWKIPDSLALQTQSLDSYLYLRYIRMTVIICFVGVCITWPVLFPINITGGGGQEQLDILSYANINPDTQGNRYYAHAFVAWIYYGFVMYLIFRECVFYINLRQAFLISPFYSDRVSSRTVLFTSVPDKYLEERALRKVFGNSVKHIWINHDIKEVEKLVEERDKVAYKLEKAEVKLIKLANKERLKTAKGAPTENNHPPLDAESGSVASRWVPQKKRPTHRTGPLGLIGKKVDSIDWCRSELARLIPETEAAQAKYLSGSSKKIPAVFIEFKSQAEAETAYQVLAHHTGLTMAPSYIGITPKDVVWSSLSISWWQKLAWRYAVIGFITALIIFWAIPVGVVGVISNVQYLEGLSWLAWLKQIPAVIMGVVSGLLPSVALAILMSLVPVIMRLCAKLSGEPSYSRIELFTQNSYFAFQVIQVFLITTVTSSASAVVDQIRQNPTAVTSILANSLPKASNFYISYFIVQGLTVASGVISQVVGFIIFNILYKYLAGTPRALYNKWANLSAISWGSTLPVYTNITVIAITYAAIAPLMLGWATIGMSLFYFAWRYNVLFVTDTQIDTRGLIYPRALKQLFTGVYLSELCLIGLFGASVAVGPLILMVIFLVFTVLFHISLNSALDPLLYNLPQSLMAEEEHRRAGLEATISDEKAVANGTGFATVSSFMAHNPSTQKYPFTNKHQDSPGGQAKKGDFIVKFLKPWVYADYFTLRSYLPEREIDFKITEELEAEAYLPNVVTSQPPLLWIPRDQAGVSAQEVVHTGKVIPITDEGCELNDKNKLVWDQDGARPPVWEEKVIY</sequence>
<accession>A0A2P5IDF3</accession>
<proteinExistence type="inferred from homology"/>
<feature type="domain" description="CSC1/OSCA1-like cytosolic" evidence="12">
    <location>
        <begin position="217"/>
        <end position="407"/>
    </location>
</feature>
<dbReference type="OrthoDB" id="1076608at2759"/>
<organism evidence="13 14">
    <name type="scientific">Diaporthe helianthi</name>
    <dbReference type="NCBI Taxonomy" id="158607"/>
    <lineage>
        <taxon>Eukaryota</taxon>
        <taxon>Fungi</taxon>
        <taxon>Dikarya</taxon>
        <taxon>Ascomycota</taxon>
        <taxon>Pezizomycotina</taxon>
        <taxon>Sordariomycetes</taxon>
        <taxon>Sordariomycetidae</taxon>
        <taxon>Diaporthales</taxon>
        <taxon>Diaporthaceae</taxon>
        <taxon>Diaporthe</taxon>
    </lineage>
</organism>
<comment type="subcellular location">
    <subcellularLocation>
        <location evidence="1">Membrane</location>
        <topology evidence="1">Multi-pass membrane protein</topology>
    </subcellularLocation>
</comment>
<feature type="region of interest" description="Disordered" evidence="7">
    <location>
        <begin position="287"/>
        <end position="323"/>
    </location>
</feature>
<dbReference type="GO" id="GO:0005227">
    <property type="term" value="F:calcium-activated cation channel activity"/>
    <property type="evidence" value="ECO:0007669"/>
    <property type="project" value="InterPro"/>
</dbReference>
<keyword evidence="3" id="KW-0813">Transport</keyword>
<keyword evidence="14" id="KW-1185">Reference proteome</keyword>
<evidence type="ECO:0000259" key="10">
    <source>
        <dbReference type="Pfam" id="PF12621"/>
    </source>
</evidence>
<evidence type="ECO:0000256" key="2">
    <source>
        <dbReference type="ARBA" id="ARBA00007779"/>
    </source>
</evidence>
<dbReference type="InParanoid" id="A0A2P5IDF3"/>
<feature type="transmembrane region" description="Helical" evidence="8">
    <location>
        <begin position="637"/>
        <end position="655"/>
    </location>
</feature>
<feature type="transmembrane region" description="Helical" evidence="8">
    <location>
        <begin position="609"/>
        <end position="631"/>
    </location>
</feature>
<keyword evidence="5 8" id="KW-1133">Transmembrane helix</keyword>
<evidence type="ECO:0000313" key="13">
    <source>
        <dbReference type="EMBL" id="POS80543.1"/>
    </source>
</evidence>
<name>A0A2P5IDF3_DIAHE</name>
<feature type="transmembrane region" description="Helical" evidence="8">
    <location>
        <begin position="560"/>
        <end position="588"/>
    </location>
</feature>
<feature type="transmembrane region" description="Helical" evidence="8">
    <location>
        <begin position="464"/>
        <end position="492"/>
    </location>
</feature>
<dbReference type="InterPro" id="IPR022257">
    <property type="entry name" value="PHM7_ext"/>
</dbReference>
<feature type="domain" description="10TM putative phosphate transporter extracellular tail" evidence="10">
    <location>
        <begin position="798"/>
        <end position="890"/>
    </location>
</feature>
<keyword evidence="6 8" id="KW-0472">Membrane</keyword>
<dbReference type="InterPro" id="IPR045122">
    <property type="entry name" value="Csc1-like"/>
</dbReference>
<dbReference type="InterPro" id="IPR032880">
    <property type="entry name" value="CSC1/OSCA1-like_N"/>
</dbReference>
<dbReference type="Pfam" id="PF12621">
    <property type="entry name" value="PHM7_ext"/>
    <property type="match status" value="1"/>
</dbReference>
<evidence type="ECO:0000256" key="6">
    <source>
        <dbReference type="ARBA" id="ARBA00023136"/>
    </source>
</evidence>
<feature type="domain" description="CSC1/OSCA1-like 7TM region" evidence="9">
    <location>
        <begin position="420"/>
        <end position="691"/>
    </location>
</feature>
<feature type="transmembrane region" description="Helical" evidence="8">
    <location>
        <begin position="173"/>
        <end position="192"/>
    </location>
</feature>
<dbReference type="Proteomes" id="UP000094444">
    <property type="component" value="Unassembled WGS sequence"/>
</dbReference>
<evidence type="ECO:0000256" key="4">
    <source>
        <dbReference type="ARBA" id="ARBA00022692"/>
    </source>
</evidence>
<dbReference type="InterPro" id="IPR027815">
    <property type="entry name" value="CSC1/OSCA1-like_cyt"/>
</dbReference>
<dbReference type="PANTHER" id="PTHR13018:SF26">
    <property type="entry name" value="DOMAIN PROTEIN, PUTATIVE (AFU_ORTHOLOGUE AFUA_5G10920)-RELATED"/>
    <property type="match status" value="1"/>
</dbReference>
<evidence type="ECO:0000256" key="5">
    <source>
        <dbReference type="ARBA" id="ARBA00022989"/>
    </source>
</evidence>
<evidence type="ECO:0000259" key="11">
    <source>
        <dbReference type="Pfam" id="PF13967"/>
    </source>
</evidence>
<evidence type="ECO:0000259" key="12">
    <source>
        <dbReference type="Pfam" id="PF14703"/>
    </source>
</evidence>
<protein>
    <submittedName>
        <fullName evidence="13">DUF221 domain-containing protein</fullName>
    </submittedName>
</protein>
<feature type="transmembrane region" description="Helical" evidence="8">
    <location>
        <begin position="421"/>
        <end position="444"/>
    </location>
</feature>